<dbReference type="EMBL" id="JAUSZT010000002">
    <property type="protein sequence ID" value="MDQ0995197.1"/>
    <property type="molecule type" value="Genomic_DNA"/>
</dbReference>
<protein>
    <submittedName>
        <fullName evidence="1">Chitinase</fullName>
    </submittedName>
</protein>
<evidence type="ECO:0000313" key="2">
    <source>
        <dbReference type="Proteomes" id="UP001237780"/>
    </source>
</evidence>
<dbReference type="Proteomes" id="UP001237780">
    <property type="component" value="Unassembled WGS sequence"/>
</dbReference>
<name>A0ABU0S363_9HYPH</name>
<accession>A0ABU0S363</accession>
<dbReference type="Gene3D" id="1.10.530.10">
    <property type="match status" value="1"/>
</dbReference>
<comment type="caution">
    <text evidence="1">The sequence shown here is derived from an EMBL/GenBank/DDBJ whole genome shotgun (WGS) entry which is preliminary data.</text>
</comment>
<keyword evidence="2" id="KW-1185">Reference proteome</keyword>
<reference evidence="1 2" key="1">
    <citation type="submission" date="2023-07" db="EMBL/GenBank/DDBJ databases">
        <title>Comparative genomics of wheat-associated soil bacteria to identify genetic determinants of phenazine resistance.</title>
        <authorList>
            <person name="Mouncey N."/>
        </authorList>
    </citation>
    <scope>NUCLEOTIDE SEQUENCE [LARGE SCALE GENOMIC DNA]</scope>
    <source>
        <strain evidence="1 2">W4I11</strain>
    </source>
</reference>
<dbReference type="SUPFAM" id="SSF53955">
    <property type="entry name" value="Lysozyme-like"/>
    <property type="match status" value="1"/>
</dbReference>
<dbReference type="RefSeq" id="WP_307276093.1">
    <property type="nucleotide sequence ID" value="NZ_JAUSZT010000002.1"/>
</dbReference>
<dbReference type="InterPro" id="IPR023346">
    <property type="entry name" value="Lysozyme-like_dom_sf"/>
</dbReference>
<organism evidence="1 2">
    <name type="scientific">Phyllobacterium ifriqiyense</name>
    <dbReference type="NCBI Taxonomy" id="314238"/>
    <lineage>
        <taxon>Bacteria</taxon>
        <taxon>Pseudomonadati</taxon>
        <taxon>Pseudomonadota</taxon>
        <taxon>Alphaproteobacteria</taxon>
        <taxon>Hyphomicrobiales</taxon>
        <taxon>Phyllobacteriaceae</taxon>
        <taxon>Phyllobacterium</taxon>
    </lineage>
</organism>
<proteinExistence type="predicted"/>
<evidence type="ECO:0000313" key="1">
    <source>
        <dbReference type="EMBL" id="MDQ0995197.1"/>
    </source>
</evidence>
<gene>
    <name evidence="1" type="ORF">QFZ34_000374</name>
</gene>
<sequence length="143" mass="16005">MAHYLASIALESGGFTRQTENLNYTSAQRIYDVFKGSSKNHRFKSVAECQPYVRNPEKLANKVYGNRMGNTKPGNGRLYRGRTPKQITGKANYAANPAATVAVIQLDRPASERIEGNDAFTPMRLYVGSIDTQLMVQPHWPQK</sequence>